<dbReference type="AlphaFoldDB" id="A0A2S2NYB1"/>
<evidence type="ECO:0000256" key="1">
    <source>
        <dbReference type="SAM" id="MobiDB-lite"/>
    </source>
</evidence>
<feature type="region of interest" description="Disordered" evidence="1">
    <location>
        <begin position="116"/>
        <end position="205"/>
    </location>
</feature>
<reference evidence="2" key="1">
    <citation type="submission" date="2018-04" db="EMBL/GenBank/DDBJ databases">
        <title>Transcriptome of Schizaphis graminum biotype I.</title>
        <authorList>
            <person name="Scully E.D."/>
            <person name="Geib S.M."/>
            <person name="Palmer N.A."/>
            <person name="Koch K."/>
            <person name="Bradshaw J."/>
            <person name="Heng-Moss T."/>
            <person name="Sarath G."/>
        </authorList>
    </citation>
    <scope>NUCLEOTIDE SEQUENCE</scope>
</reference>
<feature type="compositionally biased region" description="Acidic residues" evidence="1">
    <location>
        <begin position="35"/>
        <end position="46"/>
    </location>
</feature>
<protein>
    <submittedName>
        <fullName evidence="2">Uncharacterized protein</fullName>
    </submittedName>
</protein>
<feature type="compositionally biased region" description="Basic and acidic residues" evidence="1">
    <location>
        <begin position="120"/>
        <end position="130"/>
    </location>
</feature>
<sequence>MSVALFSSAMKLPQDSVQTGGKLNKPQELVNTAGDDSDDSYEESEDNLGTLNLDGWTSFVGSSDDIAKILNMRLCLTLAYREFLKNKMISQHSSFSSVVQSVVKILSIEDNAIGLEAPDDVGKRPKENSNKGRHSKNNDSSSFSSFRKYPYGQHSQNKSYTDSSSSFRTSRNSYNMPNNRGTSNRHYQQNYSTPSTSQVNNNYKW</sequence>
<proteinExistence type="predicted"/>
<organism evidence="2">
    <name type="scientific">Schizaphis graminum</name>
    <name type="common">Green bug aphid</name>
    <dbReference type="NCBI Taxonomy" id="13262"/>
    <lineage>
        <taxon>Eukaryota</taxon>
        <taxon>Metazoa</taxon>
        <taxon>Ecdysozoa</taxon>
        <taxon>Arthropoda</taxon>
        <taxon>Hexapoda</taxon>
        <taxon>Insecta</taxon>
        <taxon>Pterygota</taxon>
        <taxon>Neoptera</taxon>
        <taxon>Paraneoptera</taxon>
        <taxon>Hemiptera</taxon>
        <taxon>Sternorrhyncha</taxon>
        <taxon>Aphidomorpha</taxon>
        <taxon>Aphidoidea</taxon>
        <taxon>Aphididae</taxon>
        <taxon>Aphidini</taxon>
        <taxon>Schizaphis</taxon>
    </lineage>
</organism>
<feature type="compositionally biased region" description="Low complexity" evidence="1">
    <location>
        <begin position="159"/>
        <end position="175"/>
    </location>
</feature>
<dbReference type="EMBL" id="GGMR01009329">
    <property type="protein sequence ID" value="MBY21948.1"/>
    <property type="molecule type" value="Transcribed_RNA"/>
</dbReference>
<name>A0A2S2NYB1_SCHGA</name>
<feature type="compositionally biased region" description="Polar residues" evidence="1">
    <location>
        <begin position="176"/>
        <end position="205"/>
    </location>
</feature>
<accession>A0A2S2NYB1</accession>
<gene>
    <name evidence="2" type="ORF">g.97456</name>
</gene>
<evidence type="ECO:0000313" key="2">
    <source>
        <dbReference type="EMBL" id="MBY21948.1"/>
    </source>
</evidence>
<feature type="region of interest" description="Disordered" evidence="1">
    <location>
        <begin position="15"/>
        <end position="46"/>
    </location>
</feature>